<dbReference type="Proteomes" id="UP000236893">
    <property type="component" value="Unassembled WGS sequence"/>
</dbReference>
<dbReference type="Gene3D" id="3.40.710.10">
    <property type="entry name" value="DD-peptidase/beta-lactamase superfamily"/>
    <property type="match status" value="1"/>
</dbReference>
<evidence type="ECO:0000259" key="2">
    <source>
        <dbReference type="Pfam" id="PF00144"/>
    </source>
</evidence>
<dbReference type="OrthoDB" id="9797709at2"/>
<evidence type="ECO:0000313" key="4">
    <source>
        <dbReference type="Proteomes" id="UP000236893"/>
    </source>
</evidence>
<dbReference type="RefSeq" id="WP_103788258.1">
    <property type="nucleotide sequence ID" value="NZ_PQVF01000004.1"/>
</dbReference>
<feature type="domain" description="Beta-lactamase-related" evidence="2">
    <location>
        <begin position="60"/>
        <end position="376"/>
    </location>
</feature>
<dbReference type="SUPFAM" id="SSF56601">
    <property type="entry name" value="beta-lactamase/transpeptidase-like"/>
    <property type="match status" value="1"/>
</dbReference>
<dbReference type="EMBL" id="PQVF01000004">
    <property type="protein sequence ID" value="POY37350.1"/>
    <property type="molecule type" value="Genomic_DNA"/>
</dbReference>
<feature type="signal peptide" evidence="1">
    <location>
        <begin position="1"/>
        <end position="26"/>
    </location>
</feature>
<keyword evidence="1" id="KW-0732">Signal</keyword>
<reference evidence="3 4" key="1">
    <citation type="submission" date="2018-01" db="EMBL/GenBank/DDBJ databases">
        <authorList>
            <person name="Gaut B.S."/>
            <person name="Morton B.R."/>
            <person name="Clegg M.T."/>
            <person name="Duvall M.R."/>
        </authorList>
    </citation>
    <scope>NUCLEOTIDE SEQUENCE [LARGE SCALE GENOMIC DNA]</scope>
    <source>
        <strain evidence="3 4">HR-AV</strain>
    </source>
</reference>
<dbReference type="PANTHER" id="PTHR46825:SF12">
    <property type="entry name" value="PENICILLIN-BINDING PROTEIN 4"/>
    <property type="match status" value="1"/>
</dbReference>
<organism evidence="3 4">
    <name type="scientific">Solitalea longa</name>
    <dbReference type="NCBI Taxonomy" id="2079460"/>
    <lineage>
        <taxon>Bacteria</taxon>
        <taxon>Pseudomonadati</taxon>
        <taxon>Bacteroidota</taxon>
        <taxon>Sphingobacteriia</taxon>
        <taxon>Sphingobacteriales</taxon>
        <taxon>Sphingobacteriaceae</taxon>
        <taxon>Solitalea</taxon>
    </lineage>
</organism>
<gene>
    <name evidence="3" type="ORF">C3K47_06185</name>
</gene>
<dbReference type="InterPro" id="IPR050491">
    <property type="entry name" value="AmpC-like"/>
</dbReference>
<feature type="chain" id="PRO_5015473398" description="Beta-lactamase-related domain-containing protein" evidence="1">
    <location>
        <begin position="27"/>
        <end position="493"/>
    </location>
</feature>
<dbReference type="AlphaFoldDB" id="A0A2S5A444"/>
<dbReference type="Pfam" id="PF00144">
    <property type="entry name" value="Beta-lactamase"/>
    <property type="match status" value="1"/>
</dbReference>
<proteinExistence type="predicted"/>
<evidence type="ECO:0000256" key="1">
    <source>
        <dbReference type="SAM" id="SignalP"/>
    </source>
</evidence>
<evidence type="ECO:0000313" key="3">
    <source>
        <dbReference type="EMBL" id="POY37350.1"/>
    </source>
</evidence>
<keyword evidence="4" id="KW-1185">Reference proteome</keyword>
<protein>
    <recommendedName>
        <fullName evidence="2">Beta-lactamase-related domain-containing protein</fullName>
    </recommendedName>
</protein>
<name>A0A2S5A444_9SPHI</name>
<dbReference type="PANTHER" id="PTHR46825">
    <property type="entry name" value="D-ALANYL-D-ALANINE-CARBOXYPEPTIDASE/ENDOPEPTIDASE AMPH"/>
    <property type="match status" value="1"/>
</dbReference>
<accession>A0A2S5A444</accession>
<dbReference type="InterPro" id="IPR012338">
    <property type="entry name" value="Beta-lactam/transpept-like"/>
</dbReference>
<dbReference type="InterPro" id="IPR001466">
    <property type="entry name" value="Beta-lactam-related"/>
</dbReference>
<sequence length="493" mass="54555">MRKKQNIYLGSLLLLLFQLLQSTAYAQDIKYSPQVEEKINEVENNLGLWVQIEGENNHHTLQERMAHYNVNGISIAVIKDYKVEWARGYGWANQAEQRPVTTTTLFQAGSISKSLNGIGVLKLVQDGKLNLLNDINDYLKSWKFPYDSLSKGKKINTANLLSHSAGLTVHGFQGYEVGTPLPTLPQVLNGTPPANSPAVRSAFEPGAKFQYSGGGTTISQVIVQDVSGKAYDQYMWENVLNPLGMLNSSFTQPTVKEKQSQLATAYYNDGKPVKGDYHLYPEQAAAGLWTNPSDLAKYIIETQLSLKGKSTKVLSQEMTKLRLTPYVSDFCALGVFINKMGKQTYFQHSGGDEGFVAQYYGSMENGNGVVVMTNSLSMDILNEIINGVATVYDWKGFYNPVHKKLATVDKAILDIYVGNYKVDNVIVSVEREGDQLIAVQNGMKMKLNFTSNTEFFIMEVPGFAFSFLKDSNNTVTGIQQQAGGNTFVLAKVG</sequence>
<comment type="caution">
    <text evidence="3">The sequence shown here is derived from an EMBL/GenBank/DDBJ whole genome shotgun (WGS) entry which is preliminary data.</text>
</comment>